<dbReference type="Proteomes" id="UP001206089">
    <property type="component" value="Unassembled WGS sequence"/>
</dbReference>
<evidence type="ECO:0000313" key="5">
    <source>
        <dbReference type="EMBL" id="CYU84680.1"/>
    </source>
</evidence>
<evidence type="ECO:0000313" key="12">
    <source>
        <dbReference type="Proteomes" id="UP000071765"/>
    </source>
</evidence>
<evidence type="ECO:0000313" key="14">
    <source>
        <dbReference type="Proteomes" id="UP000072530"/>
    </source>
</evidence>
<evidence type="ECO:0000313" key="16">
    <source>
        <dbReference type="Proteomes" id="UP000073390"/>
    </source>
</evidence>
<accession>A0A0Z8CXW0</accession>
<reference evidence="10" key="2">
    <citation type="submission" date="2022-07" db="EMBL/GenBank/DDBJ databases">
        <authorList>
            <person name="Peng Z."/>
        </authorList>
    </citation>
    <scope>NUCLEOTIDE SEQUENCE</scope>
    <source>
        <strain evidence="10">2022WUSS069</strain>
    </source>
</reference>
<dbReference type="EMBL" id="FIHG01000010">
    <property type="protein sequence ID" value="CYV07964.1"/>
    <property type="molecule type" value="Genomic_DNA"/>
</dbReference>
<dbReference type="EMBL" id="FIGO01000003">
    <property type="protein sequence ID" value="CYU58601.1"/>
    <property type="molecule type" value="Genomic_DNA"/>
</dbReference>
<evidence type="ECO:0000313" key="4">
    <source>
        <dbReference type="EMBL" id="CYU58601.1"/>
    </source>
</evidence>
<dbReference type="Proteomes" id="UP000071765">
    <property type="component" value="Unassembled WGS sequence"/>
</dbReference>
<evidence type="ECO:0000313" key="15">
    <source>
        <dbReference type="Proteomes" id="UP000073200"/>
    </source>
</evidence>
<dbReference type="Proteomes" id="UP000073390">
    <property type="component" value="Unassembled WGS sequence"/>
</dbReference>
<dbReference type="Proteomes" id="UP000070960">
    <property type="component" value="Unassembled WGS sequence"/>
</dbReference>
<evidence type="ECO:0000313" key="2">
    <source>
        <dbReference type="EMBL" id="CYU33499.1"/>
    </source>
</evidence>
<keyword evidence="1" id="KW-0812">Transmembrane</keyword>
<evidence type="ECO:0000256" key="1">
    <source>
        <dbReference type="SAM" id="Phobius"/>
    </source>
</evidence>
<name>A0A0Z8CXW0_STRSU</name>
<dbReference type="EMBL" id="FIIN01000004">
    <property type="protein sequence ID" value="CYV81246.1"/>
    <property type="molecule type" value="Genomic_DNA"/>
</dbReference>
<keyword evidence="1" id="KW-0472">Membrane</keyword>
<evidence type="ECO:0000313" key="10">
    <source>
        <dbReference type="EMBL" id="MCR1232038.1"/>
    </source>
</evidence>
<dbReference type="RefSeq" id="WP_153308473.1">
    <property type="nucleotide sequence ID" value="NZ_CECW01000063.1"/>
</dbReference>
<dbReference type="EMBL" id="FIIE01000007">
    <property type="protein sequence ID" value="CYV69535.1"/>
    <property type="molecule type" value="Genomic_DNA"/>
</dbReference>
<dbReference type="EMBL" id="JANJPK010000004">
    <property type="protein sequence ID" value="MCR1232038.1"/>
    <property type="molecule type" value="Genomic_DNA"/>
</dbReference>
<organism evidence="2 18">
    <name type="scientific">Streptococcus suis</name>
    <dbReference type="NCBI Taxonomy" id="1307"/>
    <lineage>
        <taxon>Bacteria</taxon>
        <taxon>Bacillati</taxon>
        <taxon>Bacillota</taxon>
        <taxon>Bacilli</taxon>
        <taxon>Lactobacillales</taxon>
        <taxon>Streptococcaceae</taxon>
        <taxon>Streptococcus</taxon>
    </lineage>
</organism>
<dbReference type="EMBL" id="FIGB01000008">
    <property type="protein sequence ID" value="CYU84680.1"/>
    <property type="molecule type" value="Genomic_DNA"/>
</dbReference>
<dbReference type="EMBL" id="FILL01000015">
    <property type="protein sequence ID" value="CYX69908.1"/>
    <property type="molecule type" value="Genomic_DNA"/>
</dbReference>
<proteinExistence type="predicted"/>
<evidence type="ECO:0000313" key="6">
    <source>
        <dbReference type="EMBL" id="CYV07964.1"/>
    </source>
</evidence>
<evidence type="ECO:0000313" key="11">
    <source>
        <dbReference type="Proteomes" id="UP000070960"/>
    </source>
</evidence>
<evidence type="ECO:0000313" key="7">
    <source>
        <dbReference type="EMBL" id="CYV69535.1"/>
    </source>
</evidence>
<dbReference type="EMBL" id="FIGH01000001">
    <property type="protein sequence ID" value="CYU33499.1"/>
    <property type="molecule type" value="Genomic_DNA"/>
</dbReference>
<evidence type="ECO:0000313" key="18">
    <source>
        <dbReference type="Proteomes" id="UP000074664"/>
    </source>
</evidence>
<evidence type="ECO:0000313" key="9">
    <source>
        <dbReference type="EMBL" id="CYX69908.1"/>
    </source>
</evidence>
<reference evidence="11 12" key="1">
    <citation type="submission" date="2016-02" db="EMBL/GenBank/DDBJ databases">
        <authorList>
            <consortium name="Pathogen Informatics"/>
        </authorList>
    </citation>
    <scope>NUCLEOTIDE SEQUENCE [LARGE SCALE GENOMIC DNA]</scope>
    <source>
        <strain evidence="5 16">LSS27</strain>
        <strain evidence="2 18">LSS30</strain>
        <strain evidence="3 14">LSS31</strain>
        <strain evidence="4 17">LSS48</strain>
        <strain evidence="6 15">LSS59</strain>
        <strain evidence="7 11">LSS80</strain>
        <strain evidence="8 12">LSS90</strain>
        <strain evidence="9 13">SS975</strain>
    </source>
</reference>
<sequence>MTKKNQLLEDEITQQIQEARYVEPKPDKKRRGLFYKTIIFLVTLAILYSLLRRF</sequence>
<dbReference type="Proteomes" id="UP000073485">
    <property type="component" value="Unassembled WGS sequence"/>
</dbReference>
<evidence type="ECO:0000313" key="13">
    <source>
        <dbReference type="Proteomes" id="UP000072353"/>
    </source>
</evidence>
<evidence type="ECO:0000313" key="3">
    <source>
        <dbReference type="EMBL" id="CYU53733.1"/>
    </source>
</evidence>
<gene>
    <name evidence="5" type="ORF">ERS132389_01909</name>
    <name evidence="2" type="ORF">ERS132392_00315</name>
    <name evidence="3" type="ORF">ERS132393_00884</name>
    <name evidence="4" type="ORF">ERS132410_00594</name>
    <name evidence="6" type="ORF">ERS132421_01716</name>
    <name evidence="7" type="ORF">ERS132442_01078</name>
    <name evidence="8" type="ORF">ERS132452_00850</name>
    <name evidence="9" type="ORF">ERS132521_01648</name>
    <name evidence="10" type="ORF">NQD44_02710</name>
</gene>
<feature type="transmembrane region" description="Helical" evidence="1">
    <location>
        <begin position="33"/>
        <end position="51"/>
    </location>
</feature>
<keyword evidence="1" id="KW-1133">Transmembrane helix</keyword>
<protein>
    <submittedName>
        <fullName evidence="2">Uncharacterized protein</fullName>
    </submittedName>
</protein>
<dbReference type="AlphaFoldDB" id="A0A0Z8CXW0"/>
<evidence type="ECO:0000313" key="8">
    <source>
        <dbReference type="EMBL" id="CYV81246.1"/>
    </source>
</evidence>
<dbReference type="Proteomes" id="UP000073200">
    <property type="component" value="Unassembled WGS sequence"/>
</dbReference>
<evidence type="ECO:0000313" key="17">
    <source>
        <dbReference type="Proteomes" id="UP000073485"/>
    </source>
</evidence>
<dbReference type="Proteomes" id="UP000072530">
    <property type="component" value="Unassembled WGS sequence"/>
</dbReference>
<dbReference type="EMBL" id="FIGG01000002">
    <property type="protein sequence ID" value="CYU53733.1"/>
    <property type="molecule type" value="Genomic_DNA"/>
</dbReference>
<dbReference type="Proteomes" id="UP000072353">
    <property type="component" value="Unassembled WGS sequence"/>
</dbReference>
<dbReference type="Proteomes" id="UP000074664">
    <property type="component" value="Unassembled WGS sequence"/>
</dbReference>